<comment type="caution">
    <text evidence="5">The sequence shown here is derived from an EMBL/GenBank/DDBJ whole genome shotgun (WGS) entry which is preliminary data.</text>
</comment>
<dbReference type="InterPro" id="IPR029063">
    <property type="entry name" value="SAM-dependent_MTases_sf"/>
</dbReference>
<feature type="region of interest" description="Disordered" evidence="4">
    <location>
        <begin position="30"/>
        <end position="51"/>
    </location>
</feature>
<dbReference type="Proteomes" id="UP000620262">
    <property type="component" value="Unassembled WGS sequence"/>
</dbReference>
<evidence type="ECO:0000256" key="4">
    <source>
        <dbReference type="SAM" id="MobiDB-lite"/>
    </source>
</evidence>
<accession>A0ABR9ISW0</accession>
<keyword evidence="1" id="KW-0489">Methyltransferase</keyword>
<protein>
    <submittedName>
        <fullName evidence="5">O-methyltransferase YrrM</fullName>
    </submittedName>
</protein>
<reference evidence="5 6" key="1">
    <citation type="submission" date="2020-10" db="EMBL/GenBank/DDBJ databases">
        <title>Sequencing the genomes of 1000 actinobacteria strains.</title>
        <authorList>
            <person name="Klenk H.-P."/>
        </authorList>
    </citation>
    <scope>NUCLEOTIDE SEQUENCE [LARGE SCALE GENOMIC DNA]</scope>
    <source>
        <strain evidence="5 6">DSM 7307</strain>
    </source>
</reference>
<evidence type="ECO:0000256" key="3">
    <source>
        <dbReference type="ARBA" id="ARBA00022691"/>
    </source>
</evidence>
<dbReference type="Pfam" id="PF01596">
    <property type="entry name" value="Methyltransf_3"/>
    <property type="match status" value="1"/>
</dbReference>
<dbReference type="RefSeq" id="WP_192729996.1">
    <property type="nucleotide sequence ID" value="NZ_BAAAVL010000017.1"/>
</dbReference>
<dbReference type="CDD" id="cd02440">
    <property type="entry name" value="AdoMet_MTases"/>
    <property type="match status" value="1"/>
</dbReference>
<sequence>MSDDKQNNLGEHRLDEKVLNVLGAYHQRIDEERGTLRQEAPGGRDGGQDQRMRAVGPETGRFLNILVRSLTAPTILELGTSFGYSGIWLAEAARATGGRLITMEVHGYKSAHAQTMAERAGLAEHIDFRVGDAIAMIRELRSKVDFVLVDLWKDLYVPCLEAFYPKLNAGAIIIADNMIYPVTEDVKLYARAIRAKPGITSVLLPIGSGLEVSRYEP</sequence>
<organism evidence="5 6">
    <name type="scientific">Rhizobium viscosum</name>
    <name type="common">Arthrobacter viscosus</name>
    <dbReference type="NCBI Taxonomy" id="1673"/>
    <lineage>
        <taxon>Bacteria</taxon>
        <taxon>Pseudomonadati</taxon>
        <taxon>Pseudomonadota</taxon>
        <taxon>Alphaproteobacteria</taxon>
        <taxon>Hyphomicrobiales</taxon>
        <taxon>Rhizobiaceae</taxon>
        <taxon>Rhizobium/Agrobacterium group</taxon>
        <taxon>Rhizobium</taxon>
    </lineage>
</organism>
<evidence type="ECO:0000256" key="2">
    <source>
        <dbReference type="ARBA" id="ARBA00022679"/>
    </source>
</evidence>
<dbReference type="SUPFAM" id="SSF53335">
    <property type="entry name" value="S-adenosyl-L-methionine-dependent methyltransferases"/>
    <property type="match status" value="1"/>
</dbReference>
<dbReference type="Gene3D" id="3.40.50.150">
    <property type="entry name" value="Vaccinia Virus protein VP39"/>
    <property type="match status" value="1"/>
</dbReference>
<proteinExistence type="predicted"/>
<name>A0ABR9ISW0_RHIVS</name>
<dbReference type="PANTHER" id="PTHR43167">
    <property type="entry name" value="PUTATIVE (AFU_ORTHOLOGUE AFUA_6G01830)-RELATED"/>
    <property type="match status" value="1"/>
</dbReference>
<dbReference type="EMBL" id="JADBEC010000001">
    <property type="protein sequence ID" value="MBE1506265.1"/>
    <property type="molecule type" value="Genomic_DNA"/>
</dbReference>
<evidence type="ECO:0000313" key="5">
    <source>
        <dbReference type="EMBL" id="MBE1506265.1"/>
    </source>
</evidence>
<keyword evidence="2" id="KW-0808">Transferase</keyword>
<keyword evidence="3" id="KW-0949">S-adenosyl-L-methionine</keyword>
<gene>
    <name evidence="5" type="ORF">H4W29_003446</name>
</gene>
<keyword evidence="6" id="KW-1185">Reference proteome</keyword>
<dbReference type="InterPro" id="IPR002935">
    <property type="entry name" value="SAM_O-MeTrfase"/>
</dbReference>
<evidence type="ECO:0000256" key="1">
    <source>
        <dbReference type="ARBA" id="ARBA00022603"/>
    </source>
</evidence>
<dbReference type="PANTHER" id="PTHR43167:SF1">
    <property type="entry name" value="PUTATIVE (AFU_ORTHOLOGUE AFUA_6G01830)-RELATED"/>
    <property type="match status" value="1"/>
</dbReference>
<evidence type="ECO:0000313" key="6">
    <source>
        <dbReference type="Proteomes" id="UP000620262"/>
    </source>
</evidence>
<dbReference type="PROSITE" id="PS51682">
    <property type="entry name" value="SAM_OMT_I"/>
    <property type="match status" value="1"/>
</dbReference>